<dbReference type="Proteomes" id="UP000800097">
    <property type="component" value="Unassembled WGS sequence"/>
</dbReference>
<evidence type="ECO:0000313" key="3">
    <source>
        <dbReference type="Proteomes" id="UP000800097"/>
    </source>
</evidence>
<gene>
    <name evidence="2" type="ORF">EI97DRAFT_459404</name>
</gene>
<evidence type="ECO:0000256" key="1">
    <source>
        <dbReference type="SAM" id="MobiDB-lite"/>
    </source>
</evidence>
<evidence type="ECO:0000313" key="2">
    <source>
        <dbReference type="EMBL" id="KAF2275504.1"/>
    </source>
</evidence>
<feature type="region of interest" description="Disordered" evidence="1">
    <location>
        <begin position="34"/>
        <end position="147"/>
    </location>
</feature>
<dbReference type="GeneID" id="54554180"/>
<feature type="compositionally biased region" description="Basic and acidic residues" evidence="1">
    <location>
        <begin position="110"/>
        <end position="123"/>
    </location>
</feature>
<keyword evidence="3" id="KW-1185">Reference proteome</keyword>
<sequence>MDFFARVNERLLQPVKPKSHLRPYFEAHLLFQDTYHSPPTSPESSPEPDERAVRPNPAFRKKRKHESDDEGYTSGQPNKRRRTGLALGISTVPTPPTVEDSAPASPTRLRRVETQDSAYHEDEVQQETRTNVGPSPPMSPEAEYQPRKWARNVTPCAFANQECERATGNLASMKIGKYSLRWTAARARQADG</sequence>
<protein>
    <submittedName>
        <fullName evidence="2">Uncharacterized protein</fullName>
    </submittedName>
</protein>
<proteinExistence type="predicted"/>
<organism evidence="2 3">
    <name type="scientific">Westerdykella ornata</name>
    <dbReference type="NCBI Taxonomy" id="318751"/>
    <lineage>
        <taxon>Eukaryota</taxon>
        <taxon>Fungi</taxon>
        <taxon>Dikarya</taxon>
        <taxon>Ascomycota</taxon>
        <taxon>Pezizomycotina</taxon>
        <taxon>Dothideomycetes</taxon>
        <taxon>Pleosporomycetidae</taxon>
        <taxon>Pleosporales</taxon>
        <taxon>Sporormiaceae</taxon>
        <taxon>Westerdykella</taxon>
    </lineage>
</organism>
<dbReference type="AlphaFoldDB" id="A0A6A6JH29"/>
<name>A0A6A6JH29_WESOR</name>
<dbReference type="OrthoDB" id="10652070at2759"/>
<dbReference type="EMBL" id="ML986497">
    <property type="protein sequence ID" value="KAF2275504.1"/>
    <property type="molecule type" value="Genomic_DNA"/>
</dbReference>
<dbReference type="RefSeq" id="XP_033653043.1">
    <property type="nucleotide sequence ID" value="XM_033801005.1"/>
</dbReference>
<reference evidence="2" key="1">
    <citation type="journal article" date="2020" name="Stud. Mycol.">
        <title>101 Dothideomycetes genomes: a test case for predicting lifestyles and emergence of pathogens.</title>
        <authorList>
            <person name="Haridas S."/>
            <person name="Albert R."/>
            <person name="Binder M."/>
            <person name="Bloem J."/>
            <person name="Labutti K."/>
            <person name="Salamov A."/>
            <person name="Andreopoulos B."/>
            <person name="Baker S."/>
            <person name="Barry K."/>
            <person name="Bills G."/>
            <person name="Bluhm B."/>
            <person name="Cannon C."/>
            <person name="Castanera R."/>
            <person name="Culley D."/>
            <person name="Daum C."/>
            <person name="Ezra D."/>
            <person name="Gonzalez J."/>
            <person name="Henrissat B."/>
            <person name="Kuo A."/>
            <person name="Liang C."/>
            <person name="Lipzen A."/>
            <person name="Lutzoni F."/>
            <person name="Magnuson J."/>
            <person name="Mondo S."/>
            <person name="Nolan M."/>
            <person name="Ohm R."/>
            <person name="Pangilinan J."/>
            <person name="Park H.-J."/>
            <person name="Ramirez L."/>
            <person name="Alfaro M."/>
            <person name="Sun H."/>
            <person name="Tritt A."/>
            <person name="Yoshinaga Y."/>
            <person name="Zwiers L.-H."/>
            <person name="Turgeon B."/>
            <person name="Goodwin S."/>
            <person name="Spatafora J."/>
            <person name="Crous P."/>
            <person name="Grigoriev I."/>
        </authorList>
    </citation>
    <scope>NUCLEOTIDE SEQUENCE</scope>
    <source>
        <strain evidence="2">CBS 379.55</strain>
    </source>
</reference>
<accession>A0A6A6JH29</accession>